<evidence type="ECO:0000313" key="1">
    <source>
        <dbReference type="EMBL" id="QRD07615.1"/>
    </source>
</evidence>
<feature type="non-terminal residue" evidence="1">
    <location>
        <position position="1"/>
    </location>
</feature>
<dbReference type="AlphaFoldDB" id="A0A7U2ID51"/>
<gene>
    <name evidence="1" type="ORF">JI435_162980</name>
</gene>
<sequence>APSSLRSGIMLKRQLSRGLDEAEKGFELAAVGCRQALLEADSTVAEASHHCTAASRLGPIRVHETLVRAIVELA</sequence>
<keyword evidence="2" id="KW-1185">Reference proteome</keyword>
<dbReference type="VEuPathDB" id="FungiDB:JI435_162980"/>
<dbReference type="Proteomes" id="UP000663193">
    <property type="component" value="Chromosome 23"/>
</dbReference>
<organism evidence="1 2">
    <name type="scientific">Phaeosphaeria nodorum (strain SN15 / ATCC MYA-4574 / FGSC 10173)</name>
    <name type="common">Glume blotch fungus</name>
    <name type="synonym">Parastagonospora nodorum</name>
    <dbReference type="NCBI Taxonomy" id="321614"/>
    <lineage>
        <taxon>Eukaryota</taxon>
        <taxon>Fungi</taxon>
        <taxon>Dikarya</taxon>
        <taxon>Ascomycota</taxon>
        <taxon>Pezizomycotina</taxon>
        <taxon>Dothideomycetes</taxon>
        <taxon>Pleosporomycetidae</taxon>
        <taxon>Pleosporales</taxon>
        <taxon>Pleosporineae</taxon>
        <taxon>Phaeosphaeriaceae</taxon>
        <taxon>Parastagonospora</taxon>
    </lineage>
</organism>
<proteinExistence type="predicted"/>
<protein>
    <submittedName>
        <fullName evidence="1">Uncharacterized protein</fullName>
    </submittedName>
</protein>
<name>A0A7U2ID51_PHANO</name>
<reference evidence="2" key="1">
    <citation type="journal article" date="2021" name="BMC Genomics">
        <title>Chromosome-level genome assembly and manually-curated proteome of model necrotroph Parastagonospora nodorum Sn15 reveals a genome-wide trove of candidate effector homologs, and redundancy of virulence-related functions within an accessory chromosome.</title>
        <authorList>
            <person name="Bertazzoni S."/>
            <person name="Jones D.A.B."/>
            <person name="Phan H.T."/>
            <person name="Tan K.-C."/>
            <person name="Hane J.K."/>
        </authorList>
    </citation>
    <scope>NUCLEOTIDE SEQUENCE [LARGE SCALE GENOMIC DNA]</scope>
    <source>
        <strain evidence="2">SN15 / ATCC MYA-4574 / FGSC 10173)</strain>
    </source>
</reference>
<dbReference type="EMBL" id="CP069045">
    <property type="protein sequence ID" value="QRD07615.1"/>
    <property type="molecule type" value="Genomic_DNA"/>
</dbReference>
<evidence type="ECO:0000313" key="2">
    <source>
        <dbReference type="Proteomes" id="UP000663193"/>
    </source>
</evidence>
<accession>A0A7U2ID51</accession>